<accession>A0A1H9P7U8</accession>
<evidence type="ECO:0000313" key="1">
    <source>
        <dbReference type="EMBL" id="SER43955.1"/>
    </source>
</evidence>
<gene>
    <name evidence="1" type="ORF">SAMN04488023_10959</name>
</gene>
<dbReference type="EMBL" id="FOGG01000009">
    <property type="protein sequence ID" value="SER43955.1"/>
    <property type="molecule type" value="Genomic_DNA"/>
</dbReference>
<dbReference type="Proteomes" id="UP000199572">
    <property type="component" value="Unassembled WGS sequence"/>
</dbReference>
<sequence length="105" mass="12507">MQNENIALQAKVFLFHLNNSNDENGIRRDEEWKLRQVTETAKEEIERNYYPTVFTKVDRKIMEEFSNNVLMNLKLQPKIKVTDLFIDTQIGAEYLIAFSPSRLRR</sequence>
<proteinExistence type="predicted"/>
<dbReference type="OrthoDB" id="799018at2"/>
<evidence type="ECO:0000313" key="2">
    <source>
        <dbReference type="Proteomes" id="UP000199572"/>
    </source>
</evidence>
<keyword evidence="2" id="KW-1185">Reference proteome</keyword>
<organism evidence="1 2">
    <name type="scientific">Pedobacter rhizosphaerae</name>
    <dbReference type="NCBI Taxonomy" id="390241"/>
    <lineage>
        <taxon>Bacteria</taxon>
        <taxon>Pseudomonadati</taxon>
        <taxon>Bacteroidota</taxon>
        <taxon>Sphingobacteriia</taxon>
        <taxon>Sphingobacteriales</taxon>
        <taxon>Sphingobacteriaceae</taxon>
        <taxon>Pedobacter</taxon>
    </lineage>
</organism>
<dbReference type="AlphaFoldDB" id="A0A1H9P7U8"/>
<reference evidence="1 2" key="1">
    <citation type="submission" date="2016-10" db="EMBL/GenBank/DDBJ databases">
        <authorList>
            <person name="de Groot N.N."/>
        </authorList>
    </citation>
    <scope>NUCLEOTIDE SEQUENCE [LARGE SCALE GENOMIC DNA]</scope>
    <source>
        <strain evidence="1 2">DSM 18610</strain>
    </source>
</reference>
<dbReference type="RefSeq" id="WP_090883748.1">
    <property type="nucleotide sequence ID" value="NZ_FOGG01000009.1"/>
</dbReference>
<name>A0A1H9P7U8_9SPHI</name>
<protein>
    <submittedName>
        <fullName evidence="1">Uncharacterized protein</fullName>
    </submittedName>
</protein>